<dbReference type="EMBL" id="OV121139">
    <property type="protein sequence ID" value="CAH0562868.1"/>
    <property type="molecule type" value="Genomic_DNA"/>
</dbReference>
<sequence>MFLSNFATVALKHMGAILRIITLCLVTPGIVCLNLPVVGCKYQRMSICFYLSSAALGAEFPSVAIDIRGKYLMYFDVNNLCEWAMSSCEKSMWYKTININKLDIHILAAYQLALNYLDEGIKTRYKNLLDLQFNNANFCAFLTPSRTEELIRTASKSLPTNLHIISHTIIKKYLDTLRRQKSMNT</sequence>
<name>A0A9P0BHG9_BRAAE</name>
<gene>
    <name evidence="2" type="ORF">MELIAE_LOCUS11883</name>
</gene>
<accession>A0A9P0BHG9</accession>
<keyword evidence="1" id="KW-0472">Membrane</keyword>
<feature type="transmembrane region" description="Helical" evidence="1">
    <location>
        <begin position="16"/>
        <end position="37"/>
    </location>
</feature>
<evidence type="ECO:0000256" key="1">
    <source>
        <dbReference type="SAM" id="Phobius"/>
    </source>
</evidence>
<evidence type="ECO:0000313" key="3">
    <source>
        <dbReference type="Proteomes" id="UP001154078"/>
    </source>
</evidence>
<dbReference type="AlphaFoldDB" id="A0A9P0BHG9"/>
<evidence type="ECO:0000313" key="2">
    <source>
        <dbReference type="EMBL" id="CAH0562868.1"/>
    </source>
</evidence>
<protein>
    <submittedName>
        <fullName evidence="2">Uncharacterized protein</fullName>
    </submittedName>
</protein>
<proteinExistence type="predicted"/>
<keyword evidence="1" id="KW-1133">Transmembrane helix</keyword>
<keyword evidence="3" id="KW-1185">Reference proteome</keyword>
<reference evidence="2" key="1">
    <citation type="submission" date="2021-12" db="EMBL/GenBank/DDBJ databases">
        <authorList>
            <person name="King R."/>
        </authorList>
    </citation>
    <scope>NUCLEOTIDE SEQUENCE</scope>
</reference>
<keyword evidence="1" id="KW-0812">Transmembrane</keyword>
<dbReference type="OrthoDB" id="8052806at2759"/>
<organism evidence="2 3">
    <name type="scientific">Brassicogethes aeneus</name>
    <name type="common">Rape pollen beetle</name>
    <name type="synonym">Meligethes aeneus</name>
    <dbReference type="NCBI Taxonomy" id="1431903"/>
    <lineage>
        <taxon>Eukaryota</taxon>
        <taxon>Metazoa</taxon>
        <taxon>Ecdysozoa</taxon>
        <taxon>Arthropoda</taxon>
        <taxon>Hexapoda</taxon>
        <taxon>Insecta</taxon>
        <taxon>Pterygota</taxon>
        <taxon>Neoptera</taxon>
        <taxon>Endopterygota</taxon>
        <taxon>Coleoptera</taxon>
        <taxon>Polyphaga</taxon>
        <taxon>Cucujiformia</taxon>
        <taxon>Nitidulidae</taxon>
        <taxon>Meligethinae</taxon>
        <taxon>Brassicogethes</taxon>
    </lineage>
</organism>
<dbReference type="Proteomes" id="UP001154078">
    <property type="component" value="Chromosome 8"/>
</dbReference>